<organism evidence="3 4">
    <name type="scientific">Protea cynaroides</name>
    <dbReference type="NCBI Taxonomy" id="273540"/>
    <lineage>
        <taxon>Eukaryota</taxon>
        <taxon>Viridiplantae</taxon>
        <taxon>Streptophyta</taxon>
        <taxon>Embryophyta</taxon>
        <taxon>Tracheophyta</taxon>
        <taxon>Spermatophyta</taxon>
        <taxon>Magnoliopsida</taxon>
        <taxon>Proteales</taxon>
        <taxon>Proteaceae</taxon>
        <taxon>Protea</taxon>
    </lineage>
</organism>
<comment type="caution">
    <text evidence="3">The sequence shown here is derived from an EMBL/GenBank/DDBJ whole genome shotgun (WGS) entry which is preliminary data.</text>
</comment>
<feature type="transmembrane region" description="Helical" evidence="1">
    <location>
        <begin position="188"/>
        <end position="207"/>
    </location>
</feature>
<sequence length="247" mass="27153">MAIQRAVSLRKTDVRTLNVEVFLLNPSRSELLESAIQNMIRYLSRQVALASREANVKLASANTLPWYDEYAHEHILLSRVPELGMNKRSVVYSKERVFNQGSAFLKSGSHEMKKELGVDPNGTEFVITTGDCPESLDASSLIVGKVLNGMDVVERIAGVKTVQENASAPQSTVAILIGLKFGVNGSIFQGYAIFVVLFICICVPFEIRSSPQSIFFGGLGPYAGVNWVFQVVVQWDCFSLVDIALFG</sequence>
<dbReference type="OrthoDB" id="252722at2759"/>
<keyword evidence="1" id="KW-1133">Transmembrane helix</keyword>
<evidence type="ECO:0000313" key="4">
    <source>
        <dbReference type="Proteomes" id="UP001141806"/>
    </source>
</evidence>
<keyword evidence="1" id="KW-0472">Membrane</keyword>
<evidence type="ECO:0000313" key="3">
    <source>
        <dbReference type="EMBL" id="KAJ4965796.1"/>
    </source>
</evidence>
<dbReference type="EMBL" id="JAMYWD010000007">
    <property type="protein sequence ID" value="KAJ4965796.1"/>
    <property type="molecule type" value="Genomic_DNA"/>
</dbReference>
<dbReference type="GO" id="GO:0003755">
    <property type="term" value="F:peptidyl-prolyl cis-trans isomerase activity"/>
    <property type="evidence" value="ECO:0007669"/>
    <property type="project" value="InterPro"/>
</dbReference>
<dbReference type="InterPro" id="IPR044185">
    <property type="entry name" value="CYP26-2-like"/>
</dbReference>
<reference evidence="3" key="1">
    <citation type="journal article" date="2023" name="Plant J.">
        <title>The genome of the king protea, Protea cynaroides.</title>
        <authorList>
            <person name="Chang J."/>
            <person name="Duong T.A."/>
            <person name="Schoeman C."/>
            <person name="Ma X."/>
            <person name="Roodt D."/>
            <person name="Barker N."/>
            <person name="Li Z."/>
            <person name="Van de Peer Y."/>
            <person name="Mizrachi E."/>
        </authorList>
    </citation>
    <scope>NUCLEOTIDE SEQUENCE</scope>
    <source>
        <tissue evidence="3">Young leaves</tissue>
    </source>
</reference>
<name>A0A9Q0K8G7_9MAGN</name>
<dbReference type="PANTHER" id="PTHR47724:SF1">
    <property type="entry name" value="PEPTIDYL-PROLYL CIS-TRANS ISOMERASE CYP26-2, CHLOROPLASTIC"/>
    <property type="match status" value="1"/>
</dbReference>
<protein>
    <recommendedName>
        <fullName evidence="2">PPIase cyclophilin-type domain-containing protein</fullName>
    </recommendedName>
</protein>
<dbReference type="Pfam" id="PF00160">
    <property type="entry name" value="Pro_isomerase"/>
    <property type="match status" value="1"/>
</dbReference>
<dbReference type="Gene3D" id="2.40.100.10">
    <property type="entry name" value="Cyclophilin-like"/>
    <property type="match status" value="1"/>
</dbReference>
<dbReference type="GO" id="GO:0009507">
    <property type="term" value="C:chloroplast"/>
    <property type="evidence" value="ECO:0007669"/>
    <property type="project" value="TreeGrafter"/>
</dbReference>
<feature type="domain" description="PPIase cyclophilin-type" evidence="2">
    <location>
        <begin position="117"/>
        <end position="175"/>
    </location>
</feature>
<dbReference type="InterPro" id="IPR029000">
    <property type="entry name" value="Cyclophilin-like_dom_sf"/>
</dbReference>
<evidence type="ECO:0000259" key="2">
    <source>
        <dbReference type="PROSITE" id="PS50072"/>
    </source>
</evidence>
<dbReference type="PROSITE" id="PS50072">
    <property type="entry name" value="CSA_PPIASE_2"/>
    <property type="match status" value="1"/>
</dbReference>
<dbReference type="Proteomes" id="UP001141806">
    <property type="component" value="Unassembled WGS sequence"/>
</dbReference>
<keyword evidence="4" id="KW-1185">Reference proteome</keyword>
<dbReference type="SUPFAM" id="SSF50891">
    <property type="entry name" value="Cyclophilin-like"/>
    <property type="match status" value="1"/>
</dbReference>
<evidence type="ECO:0000256" key="1">
    <source>
        <dbReference type="SAM" id="Phobius"/>
    </source>
</evidence>
<dbReference type="InterPro" id="IPR002130">
    <property type="entry name" value="Cyclophilin-type_PPIase_dom"/>
</dbReference>
<accession>A0A9Q0K8G7</accession>
<keyword evidence="1" id="KW-0812">Transmembrane</keyword>
<gene>
    <name evidence="3" type="ORF">NE237_017645</name>
</gene>
<proteinExistence type="predicted"/>
<dbReference type="PANTHER" id="PTHR47724">
    <property type="entry name" value="PEPTIDYL-PROLYL CIS-TRANS ISOMERASE CYP26-2, CHLOROPLASTIC"/>
    <property type="match status" value="1"/>
</dbReference>
<dbReference type="AlphaFoldDB" id="A0A9Q0K8G7"/>